<accession>A0A3G3M5Y4</accession>
<organism evidence="3 4">
    <name type="scientific">Synechococcus phage S-P4</name>
    <dbReference type="NCBI Taxonomy" id="2484640"/>
    <lineage>
        <taxon>Viruses</taxon>
        <taxon>Duplodnaviria</taxon>
        <taxon>Heunggongvirae</taxon>
        <taxon>Uroviricota</taxon>
        <taxon>Caudoviricetes</taxon>
        <taxon>Pantevenvirales</taxon>
        <taxon>Kyanoviridae</taxon>
        <taxon>Leucotheavirus</taxon>
        <taxon>Leucotheavirus sp4</taxon>
    </lineage>
</organism>
<dbReference type="Proteomes" id="UP000281181">
    <property type="component" value="Segment"/>
</dbReference>
<name>A0A3G3M5Y4_9CAUD</name>
<evidence type="ECO:0000256" key="1">
    <source>
        <dbReference type="SAM" id="MobiDB-lite"/>
    </source>
</evidence>
<keyword evidence="2" id="KW-1133">Transmembrane helix</keyword>
<sequence>MNLFLRPLEDVNDVTWSIIWCLIILLAGVFYVIVYILGIDERESHGSNDTPKSEKLLQLPSDKDQQSS</sequence>
<dbReference type="GeneID" id="55007274"/>
<feature type="region of interest" description="Disordered" evidence="1">
    <location>
        <begin position="43"/>
        <end position="68"/>
    </location>
</feature>
<dbReference type="KEGG" id="vg:55007274"/>
<dbReference type="RefSeq" id="YP_009816040.1">
    <property type="nucleotide sequence ID" value="NC_048102.1"/>
</dbReference>
<reference evidence="3 4" key="1">
    <citation type="submission" date="2018-09" db="EMBL/GenBank/DDBJ databases">
        <authorList>
            <person name="You S."/>
        </authorList>
    </citation>
    <scope>NUCLEOTIDE SEQUENCE [LARGE SCALE GENOMIC DNA]</scope>
</reference>
<evidence type="ECO:0000313" key="3">
    <source>
        <dbReference type="EMBL" id="AYR01855.1"/>
    </source>
</evidence>
<feature type="transmembrane region" description="Helical" evidence="2">
    <location>
        <begin position="14"/>
        <end position="37"/>
    </location>
</feature>
<protein>
    <submittedName>
        <fullName evidence="3">Uncharacterized protein</fullName>
    </submittedName>
</protein>
<evidence type="ECO:0000256" key="2">
    <source>
        <dbReference type="SAM" id="Phobius"/>
    </source>
</evidence>
<proteinExistence type="predicted"/>
<dbReference type="EMBL" id="MH920639">
    <property type="protein sequence ID" value="AYR01855.1"/>
    <property type="molecule type" value="Genomic_DNA"/>
</dbReference>
<keyword evidence="2" id="KW-0472">Membrane</keyword>
<keyword evidence="2" id="KW-0812">Transmembrane</keyword>
<evidence type="ECO:0000313" key="4">
    <source>
        <dbReference type="Proteomes" id="UP000281181"/>
    </source>
</evidence>
<keyword evidence="4" id="KW-1185">Reference proteome</keyword>